<dbReference type="Pfam" id="PF01979">
    <property type="entry name" value="Amidohydro_1"/>
    <property type="match status" value="1"/>
</dbReference>
<feature type="chain" id="PRO_5046123205" evidence="2">
    <location>
        <begin position="30"/>
        <end position="439"/>
    </location>
</feature>
<organism evidence="4 5">
    <name type="scientific">Kribbella deserti</name>
    <dbReference type="NCBI Taxonomy" id="1926257"/>
    <lineage>
        <taxon>Bacteria</taxon>
        <taxon>Bacillati</taxon>
        <taxon>Actinomycetota</taxon>
        <taxon>Actinomycetes</taxon>
        <taxon>Propionibacteriales</taxon>
        <taxon>Kribbellaceae</taxon>
        <taxon>Kribbella</taxon>
    </lineage>
</organism>
<dbReference type="Proteomes" id="UP001589890">
    <property type="component" value="Unassembled WGS sequence"/>
</dbReference>
<dbReference type="EMBL" id="JBHLTC010000040">
    <property type="protein sequence ID" value="MFC0628892.1"/>
    <property type="molecule type" value="Genomic_DNA"/>
</dbReference>
<evidence type="ECO:0000313" key="5">
    <source>
        <dbReference type="Proteomes" id="UP001589890"/>
    </source>
</evidence>
<name>A0ABV6QYX7_9ACTN</name>
<dbReference type="Gene3D" id="3.30.110.90">
    <property type="entry name" value="Amidohydrolase"/>
    <property type="match status" value="1"/>
</dbReference>
<evidence type="ECO:0000256" key="2">
    <source>
        <dbReference type="SAM" id="SignalP"/>
    </source>
</evidence>
<keyword evidence="2" id="KW-0732">Signal</keyword>
<evidence type="ECO:0000256" key="1">
    <source>
        <dbReference type="SAM" id="MobiDB-lite"/>
    </source>
</evidence>
<dbReference type="PANTHER" id="PTHR43135:SF3">
    <property type="entry name" value="ALPHA-D-RIBOSE 1-METHYLPHOSPHONATE 5-TRIPHOSPHATE DIPHOSPHATASE"/>
    <property type="match status" value="1"/>
</dbReference>
<comment type="caution">
    <text evidence="4">The sequence shown here is derived from an EMBL/GenBank/DDBJ whole genome shotgun (WGS) entry which is preliminary data.</text>
</comment>
<protein>
    <submittedName>
        <fullName evidence="4">Amidohydrolase family protein</fullName>
    </submittedName>
</protein>
<proteinExistence type="predicted"/>
<dbReference type="InterPro" id="IPR051781">
    <property type="entry name" value="Metallo-dep_Hydrolase"/>
</dbReference>
<evidence type="ECO:0000259" key="3">
    <source>
        <dbReference type="Pfam" id="PF01979"/>
    </source>
</evidence>
<dbReference type="Gene3D" id="2.30.40.10">
    <property type="entry name" value="Urease, subunit C, domain 1"/>
    <property type="match status" value="1"/>
</dbReference>
<evidence type="ECO:0000313" key="4">
    <source>
        <dbReference type="EMBL" id="MFC0628892.1"/>
    </source>
</evidence>
<sequence length="439" mass="46766">MTEPTTRRRVLWLLPAAAAWAAVPSFADAAVPAPKGFLLRDVRIFDGRRVIERGSVLVAGGHIVAAGRLPRMDHPVVYDGHGRTVLPGLIDSHVHSYPEGRADALRFGVTTELDMMNDPAMIPAARAQRRSARKTTTADLWSAGNGISVPGGHPVNAGWEMPRVTAETNIPRFIAERAAEGSDYIKFVSEPGGASFPLPTLTPRQIEQVIAAAHRLDLLAVGHAEKRSVFLHAVEAGTDGLVHVFWDVEATAADVRLVARNGAFVVPTLSVIDFGVGALELLADRRITPWLSPEQEYFLSQIPAPRPELLRVAMANVRKLHEAGVPILAGTDAPVRANAYGVSMLMEVTHLTRAGLSPAEALTAATAAPAHHFGLTDRGRIAPGLRADLVLVEGDPTSDITALRDIHTIWKNGHPVDRTPPSARASPPRAGVGPAGTGG</sequence>
<keyword evidence="5" id="KW-1185">Reference proteome</keyword>
<dbReference type="Gene3D" id="3.40.50.10910">
    <property type="entry name" value="Amidohydrolase"/>
    <property type="match status" value="1"/>
</dbReference>
<dbReference type="RefSeq" id="WP_380055984.1">
    <property type="nucleotide sequence ID" value="NZ_JBHLTC010000040.1"/>
</dbReference>
<feature type="compositionally biased region" description="Low complexity" evidence="1">
    <location>
        <begin position="420"/>
        <end position="430"/>
    </location>
</feature>
<feature type="domain" description="Amidohydrolase-related" evidence="3">
    <location>
        <begin position="84"/>
        <end position="415"/>
    </location>
</feature>
<dbReference type="InterPro" id="IPR032466">
    <property type="entry name" value="Metal_Hydrolase"/>
</dbReference>
<feature type="signal peptide" evidence="2">
    <location>
        <begin position="1"/>
        <end position="29"/>
    </location>
</feature>
<dbReference type="SUPFAM" id="SSF51556">
    <property type="entry name" value="Metallo-dependent hydrolases"/>
    <property type="match status" value="1"/>
</dbReference>
<dbReference type="InterPro" id="IPR006311">
    <property type="entry name" value="TAT_signal"/>
</dbReference>
<accession>A0ABV6QYX7</accession>
<dbReference type="PROSITE" id="PS51318">
    <property type="entry name" value="TAT"/>
    <property type="match status" value="1"/>
</dbReference>
<reference evidence="4 5" key="1">
    <citation type="submission" date="2024-09" db="EMBL/GenBank/DDBJ databases">
        <authorList>
            <person name="Sun Q."/>
            <person name="Mori K."/>
        </authorList>
    </citation>
    <scope>NUCLEOTIDE SEQUENCE [LARGE SCALE GENOMIC DNA]</scope>
    <source>
        <strain evidence="4 5">CGMCC 1.15906</strain>
    </source>
</reference>
<dbReference type="InterPro" id="IPR006680">
    <property type="entry name" value="Amidohydro-rel"/>
</dbReference>
<dbReference type="InterPro" id="IPR011059">
    <property type="entry name" value="Metal-dep_hydrolase_composite"/>
</dbReference>
<feature type="region of interest" description="Disordered" evidence="1">
    <location>
        <begin position="411"/>
        <end position="439"/>
    </location>
</feature>
<dbReference type="SUPFAM" id="SSF51338">
    <property type="entry name" value="Composite domain of metallo-dependent hydrolases"/>
    <property type="match status" value="1"/>
</dbReference>
<dbReference type="PANTHER" id="PTHR43135">
    <property type="entry name" value="ALPHA-D-RIBOSE 1-METHYLPHOSPHONATE 5-TRIPHOSPHATE DIPHOSPHATASE"/>
    <property type="match status" value="1"/>
</dbReference>
<dbReference type="Gene3D" id="1.20.58.520">
    <property type="entry name" value="Amidohydrolase"/>
    <property type="match status" value="1"/>
</dbReference>
<gene>
    <name evidence="4" type="ORF">ACFFGN_32805</name>
</gene>